<keyword evidence="5 6" id="KW-0460">Magnesium</keyword>
<evidence type="ECO:0000313" key="8">
    <source>
        <dbReference type="EMBL" id="RJF68654.1"/>
    </source>
</evidence>
<gene>
    <name evidence="6" type="primary">vapC</name>
    <name evidence="8" type="ORF">D4Q52_21850</name>
</gene>
<dbReference type="GO" id="GO:0016787">
    <property type="term" value="F:hydrolase activity"/>
    <property type="evidence" value="ECO:0007669"/>
    <property type="project" value="UniProtKB-KW"/>
</dbReference>
<feature type="binding site" evidence="6">
    <location>
        <position position="7"/>
    </location>
    <ligand>
        <name>Mg(2+)</name>
        <dbReference type="ChEBI" id="CHEBI:18420"/>
    </ligand>
</feature>
<dbReference type="GO" id="GO:0000287">
    <property type="term" value="F:magnesium ion binding"/>
    <property type="evidence" value="ECO:0007669"/>
    <property type="project" value="UniProtKB-UniRule"/>
</dbReference>
<keyword evidence="2 6" id="KW-0540">Nuclease</keyword>
<comment type="caution">
    <text evidence="8">The sequence shown here is derived from an EMBL/GenBank/DDBJ whole genome shotgun (WGS) entry which is preliminary data.</text>
</comment>
<proteinExistence type="inferred from homology"/>
<evidence type="ECO:0000256" key="2">
    <source>
        <dbReference type="ARBA" id="ARBA00022722"/>
    </source>
</evidence>
<keyword evidence="1 6" id="KW-1277">Toxin-antitoxin system</keyword>
<evidence type="ECO:0000259" key="7">
    <source>
        <dbReference type="Pfam" id="PF01850"/>
    </source>
</evidence>
<dbReference type="PANTHER" id="PTHR35901">
    <property type="entry name" value="RIBONUCLEASE VAPC3"/>
    <property type="match status" value="1"/>
</dbReference>
<dbReference type="Gene3D" id="3.40.50.1010">
    <property type="entry name" value="5'-nuclease"/>
    <property type="match status" value="1"/>
</dbReference>
<dbReference type="GO" id="GO:0090729">
    <property type="term" value="F:toxin activity"/>
    <property type="evidence" value="ECO:0007669"/>
    <property type="project" value="UniProtKB-KW"/>
</dbReference>
<evidence type="ECO:0000256" key="4">
    <source>
        <dbReference type="ARBA" id="ARBA00022801"/>
    </source>
</evidence>
<dbReference type="Proteomes" id="UP000285523">
    <property type="component" value="Unassembled WGS sequence"/>
</dbReference>
<comment type="function">
    <text evidence="6">Toxic component of a toxin-antitoxin (TA) system. An RNase.</text>
</comment>
<evidence type="ECO:0000313" key="9">
    <source>
        <dbReference type="Proteomes" id="UP000285523"/>
    </source>
</evidence>
<dbReference type="InterPro" id="IPR029060">
    <property type="entry name" value="PIN-like_dom_sf"/>
</dbReference>
<dbReference type="PANTHER" id="PTHR35901:SF1">
    <property type="entry name" value="EXONUCLEASE VAPC9"/>
    <property type="match status" value="1"/>
</dbReference>
<accession>A0A418UZ25</accession>
<evidence type="ECO:0000256" key="3">
    <source>
        <dbReference type="ARBA" id="ARBA00022723"/>
    </source>
</evidence>
<keyword evidence="6" id="KW-0800">Toxin</keyword>
<dbReference type="OrthoDB" id="1524147at2"/>
<keyword evidence="4 6" id="KW-0378">Hydrolase</keyword>
<dbReference type="InterPro" id="IPR051619">
    <property type="entry name" value="TypeII_TA_RNase_PINc/VapC"/>
</dbReference>
<dbReference type="SUPFAM" id="SSF88723">
    <property type="entry name" value="PIN domain-like"/>
    <property type="match status" value="1"/>
</dbReference>
<protein>
    <recommendedName>
        <fullName evidence="6">Ribonuclease VapC</fullName>
        <shortName evidence="6">RNase VapC</shortName>
        <ecNumber evidence="6">3.1.-.-</ecNumber>
    </recommendedName>
    <alternativeName>
        <fullName evidence="6">Toxin VapC</fullName>
    </alternativeName>
</protein>
<keyword evidence="3 6" id="KW-0479">Metal-binding</keyword>
<dbReference type="CDD" id="cd09873">
    <property type="entry name" value="PIN_Pae0151-like"/>
    <property type="match status" value="1"/>
</dbReference>
<dbReference type="HAMAP" id="MF_00265">
    <property type="entry name" value="VapC_Nob1"/>
    <property type="match status" value="1"/>
</dbReference>
<feature type="binding site" evidence="6">
    <location>
        <position position="99"/>
    </location>
    <ligand>
        <name>Mg(2+)</name>
        <dbReference type="ChEBI" id="CHEBI:18420"/>
    </ligand>
</feature>
<reference evidence="8 9" key="1">
    <citation type="submission" date="2018-09" db="EMBL/GenBank/DDBJ databases">
        <title>Draft genome sequence of Rhodopseudomonas palustris 2.1.18.</title>
        <authorList>
            <person name="Robertson S.L."/>
            <person name="Meyer T.E."/>
            <person name="Kyndt J.A."/>
        </authorList>
    </citation>
    <scope>NUCLEOTIDE SEQUENCE [LARGE SCALE GENOMIC DNA]</scope>
    <source>
        <strain evidence="8 9">2.1.18</strain>
    </source>
</reference>
<dbReference type="AlphaFoldDB" id="A0A418UZ25"/>
<organism evidence="8 9">
    <name type="scientific">Rhodopseudomonas palustris</name>
    <dbReference type="NCBI Taxonomy" id="1076"/>
    <lineage>
        <taxon>Bacteria</taxon>
        <taxon>Pseudomonadati</taxon>
        <taxon>Pseudomonadota</taxon>
        <taxon>Alphaproteobacteria</taxon>
        <taxon>Hyphomicrobiales</taxon>
        <taxon>Nitrobacteraceae</taxon>
        <taxon>Rhodopseudomonas</taxon>
    </lineage>
</organism>
<dbReference type="RefSeq" id="WP_119858679.1">
    <property type="nucleotide sequence ID" value="NZ_QYYD01000027.1"/>
</dbReference>
<evidence type="ECO:0000256" key="5">
    <source>
        <dbReference type="ARBA" id="ARBA00022842"/>
    </source>
</evidence>
<dbReference type="EC" id="3.1.-.-" evidence="6"/>
<evidence type="ECO:0000256" key="1">
    <source>
        <dbReference type="ARBA" id="ARBA00022649"/>
    </source>
</evidence>
<dbReference type="EMBL" id="QYYD01000027">
    <property type="protein sequence ID" value="RJF68654.1"/>
    <property type="molecule type" value="Genomic_DNA"/>
</dbReference>
<feature type="domain" description="PIN" evidence="7">
    <location>
        <begin position="5"/>
        <end position="122"/>
    </location>
</feature>
<dbReference type="GO" id="GO:0004540">
    <property type="term" value="F:RNA nuclease activity"/>
    <property type="evidence" value="ECO:0007669"/>
    <property type="project" value="InterPro"/>
</dbReference>
<dbReference type="Pfam" id="PF01850">
    <property type="entry name" value="PIN"/>
    <property type="match status" value="1"/>
</dbReference>
<name>A0A418UZ25_RHOPL</name>
<comment type="similarity">
    <text evidence="6">Belongs to the PINc/VapC protein family.</text>
</comment>
<comment type="cofactor">
    <cofactor evidence="6">
        <name>Mg(2+)</name>
        <dbReference type="ChEBI" id="CHEBI:18420"/>
    </cofactor>
</comment>
<dbReference type="InterPro" id="IPR002716">
    <property type="entry name" value="PIN_dom"/>
</dbReference>
<dbReference type="InterPro" id="IPR022907">
    <property type="entry name" value="VapC_family"/>
</dbReference>
<dbReference type="InterPro" id="IPR044153">
    <property type="entry name" value="PIN_Pae0151-like"/>
</dbReference>
<sequence>MRTWIIDASVAVKWLVLEEMSDVAIELYGTGDHLVAPRLIVTEIANVLARKTMQGLLTRDEASYQFRSLPQYLPVLIEVDPLIEPAFEIACELRHPIYDLIYLETARRLDAQLITADRRFADKLAGTDLAKYVTLLSEWHPE</sequence>
<evidence type="ECO:0000256" key="6">
    <source>
        <dbReference type="HAMAP-Rule" id="MF_00265"/>
    </source>
</evidence>